<evidence type="ECO:0000256" key="4">
    <source>
        <dbReference type="ARBA" id="ARBA00022801"/>
    </source>
</evidence>
<dbReference type="GO" id="GO:0006915">
    <property type="term" value="P:apoptotic process"/>
    <property type="evidence" value="ECO:0007669"/>
    <property type="project" value="UniProtKB-KW"/>
</dbReference>
<dbReference type="PANTHER" id="PTHR47901:SF8">
    <property type="entry name" value="CASPASE-3"/>
    <property type="match status" value="1"/>
</dbReference>
<evidence type="ECO:0000313" key="9">
    <source>
        <dbReference type="EnsemblMetazoa" id="XP_022659832"/>
    </source>
</evidence>
<feature type="region of interest" description="Disordered" evidence="6">
    <location>
        <begin position="516"/>
        <end position="535"/>
    </location>
</feature>
<dbReference type="InterPro" id="IPR001309">
    <property type="entry name" value="Pept_C14_p20"/>
</dbReference>
<feature type="domain" description="Caspase family p20" evidence="8">
    <location>
        <begin position="388"/>
        <end position="513"/>
    </location>
</feature>
<evidence type="ECO:0000259" key="8">
    <source>
        <dbReference type="PROSITE" id="PS50208"/>
    </source>
</evidence>
<dbReference type="RefSeq" id="XP_022659833.1">
    <property type="nucleotide sequence ID" value="XM_022804098.1"/>
</dbReference>
<dbReference type="GeneID" id="111249789"/>
<evidence type="ECO:0000259" key="7">
    <source>
        <dbReference type="PROSITE" id="PS50207"/>
    </source>
</evidence>
<dbReference type="KEGG" id="vde:111249789"/>
<dbReference type="InterPro" id="IPR029030">
    <property type="entry name" value="Caspase-like_dom_sf"/>
</dbReference>
<dbReference type="InterPro" id="IPR002398">
    <property type="entry name" value="Pept_C14"/>
</dbReference>
<dbReference type="PANTHER" id="PTHR47901">
    <property type="entry name" value="CASPASE RECRUITMENT DOMAIN-CONTAINING PROTEIN 18"/>
    <property type="match status" value="1"/>
</dbReference>
<proteinExistence type="inferred from homology"/>
<dbReference type="EnsemblMetazoa" id="XM_022804098">
    <property type="protein sequence ID" value="XP_022659833"/>
    <property type="gene ID" value="LOC111249789"/>
</dbReference>
<evidence type="ECO:0000256" key="2">
    <source>
        <dbReference type="ARBA" id="ARBA00022670"/>
    </source>
</evidence>
<accession>A0A7M7K104</accession>
<protein>
    <recommendedName>
        <fullName evidence="11">Caspase-8</fullName>
    </recommendedName>
</protein>
<dbReference type="EnsemblMetazoa" id="XM_022804097">
    <property type="protein sequence ID" value="XP_022659832"/>
    <property type="gene ID" value="LOC111249789"/>
</dbReference>
<evidence type="ECO:0000256" key="1">
    <source>
        <dbReference type="ARBA" id="ARBA00010134"/>
    </source>
</evidence>
<dbReference type="PROSITE" id="PS50207">
    <property type="entry name" value="CASPASE_P10"/>
    <property type="match status" value="1"/>
</dbReference>
<keyword evidence="2" id="KW-0645">Protease</keyword>
<dbReference type="GO" id="GO:0004197">
    <property type="term" value="F:cysteine-type endopeptidase activity"/>
    <property type="evidence" value="ECO:0007669"/>
    <property type="project" value="InterPro"/>
</dbReference>
<dbReference type="SMART" id="SM00115">
    <property type="entry name" value="CASc"/>
    <property type="match status" value="1"/>
</dbReference>
<name>A0A7M7K104_VARDE</name>
<dbReference type="SUPFAM" id="SSF52129">
    <property type="entry name" value="Caspase-like"/>
    <property type="match status" value="1"/>
</dbReference>
<evidence type="ECO:0000256" key="5">
    <source>
        <dbReference type="RuleBase" id="RU003971"/>
    </source>
</evidence>
<dbReference type="InParanoid" id="A0A7M7K104"/>
<dbReference type="PRINTS" id="PR00376">
    <property type="entry name" value="IL1BCENZYME"/>
</dbReference>
<feature type="domain" description="Caspase family p10" evidence="7">
    <location>
        <begin position="590"/>
        <end position="678"/>
    </location>
</feature>
<dbReference type="AlphaFoldDB" id="A0A7M7K104"/>
<keyword evidence="10" id="KW-1185">Reference proteome</keyword>
<reference evidence="9" key="1">
    <citation type="submission" date="2021-01" db="UniProtKB">
        <authorList>
            <consortium name="EnsemblMetazoa"/>
        </authorList>
    </citation>
    <scope>IDENTIFICATION</scope>
</reference>
<dbReference type="RefSeq" id="XP_022659832.1">
    <property type="nucleotide sequence ID" value="XM_022804097.1"/>
</dbReference>
<sequence>MRYRFKESRRKRRLLSVLLQVADRTMQRVARCCACCGSASPPNENQGDDSRQDCDYQANQLPSNGRTMSCSNPWQRIEDCPTLLRELAESIEDCTDLAVALESAGLLLKGNRGTDDVDFPKQATPILPSELLKAEDRLKFILNRIPLKDEESYRRFKRTLIENGEFKAVDILQPPKELSSSTNAVLPTSCLWDTEFSLGQNREHLDTNAGEEPPGTPLVGAEKAWDMISGSSITATVLTASEEAVPNHARQASVQYLSEEGVRDLLHRVASLDDDNLRRFRRRIALENATCDPIQLLHDVLQYSLAATQSEQAQPIVDPLPKYIGPQKSRQSEPRLEFMQEEVDARVTPLGAVVSTSTQSRTDEQVQVRAAERLVPGGPHVYSMAAHPRGLCVIFNIRRFPGLPHRDRPGSDFDEERMVRLFQAFNFNVCSHVDPTSTDILSLLETYATLNVQESHDAFVCIIMSHGEQQHIYGSDDSTVKLQTIFELFNNNGCPAMRERPKIFLIQACRGYVPDNGSAGRRDEQQRASSSSHQQEELAKVLENIGLDDNEEETVDTVQSDAGVIGGTLPRSMAGAGAGAGAEALARQNPERRIPSWSDMYIAYAVIEGYESLRDSTTGSWFLKAVFDVMARESHRYDLDTLMDRVTKKVIERSRHDGQRQCPEIRKIGWHKKLFFNPGL</sequence>
<dbReference type="InterPro" id="IPR011600">
    <property type="entry name" value="Pept_C14_caspase"/>
</dbReference>
<dbReference type="GO" id="GO:0006508">
    <property type="term" value="P:proteolysis"/>
    <property type="evidence" value="ECO:0007669"/>
    <property type="project" value="UniProtKB-KW"/>
</dbReference>
<dbReference type="Gene3D" id="3.40.50.1460">
    <property type="match status" value="1"/>
</dbReference>
<comment type="similarity">
    <text evidence="1 5">Belongs to the peptidase C14A family.</text>
</comment>
<evidence type="ECO:0000256" key="3">
    <source>
        <dbReference type="ARBA" id="ARBA00022703"/>
    </source>
</evidence>
<organism evidence="9 10">
    <name type="scientific">Varroa destructor</name>
    <name type="common">Honeybee mite</name>
    <dbReference type="NCBI Taxonomy" id="109461"/>
    <lineage>
        <taxon>Eukaryota</taxon>
        <taxon>Metazoa</taxon>
        <taxon>Ecdysozoa</taxon>
        <taxon>Arthropoda</taxon>
        <taxon>Chelicerata</taxon>
        <taxon>Arachnida</taxon>
        <taxon>Acari</taxon>
        <taxon>Parasitiformes</taxon>
        <taxon>Mesostigmata</taxon>
        <taxon>Gamasina</taxon>
        <taxon>Dermanyssoidea</taxon>
        <taxon>Varroidae</taxon>
        <taxon>Varroa</taxon>
    </lineage>
</organism>
<dbReference type="PROSITE" id="PS50208">
    <property type="entry name" value="CASPASE_P20"/>
    <property type="match status" value="1"/>
</dbReference>
<dbReference type="Pfam" id="PF00656">
    <property type="entry name" value="Peptidase_C14"/>
    <property type="match status" value="1"/>
</dbReference>
<evidence type="ECO:0000256" key="6">
    <source>
        <dbReference type="SAM" id="MobiDB-lite"/>
    </source>
</evidence>
<dbReference type="Proteomes" id="UP000594260">
    <property type="component" value="Unplaced"/>
</dbReference>
<evidence type="ECO:0008006" key="11">
    <source>
        <dbReference type="Google" id="ProtNLM"/>
    </source>
</evidence>
<evidence type="ECO:0000313" key="10">
    <source>
        <dbReference type="Proteomes" id="UP000594260"/>
    </source>
</evidence>
<dbReference type="InterPro" id="IPR002138">
    <property type="entry name" value="Pept_C14_p10"/>
</dbReference>
<keyword evidence="3" id="KW-0053">Apoptosis</keyword>
<keyword evidence="4" id="KW-0378">Hydrolase</keyword>
<dbReference type="InterPro" id="IPR015917">
    <property type="entry name" value="Pept_C14A"/>
</dbReference>